<dbReference type="EMBL" id="MU004237">
    <property type="protein sequence ID" value="KAF2667727.1"/>
    <property type="molecule type" value="Genomic_DNA"/>
</dbReference>
<gene>
    <name evidence="1" type="ORF">BT63DRAFT_426578</name>
</gene>
<dbReference type="SUPFAM" id="SSF56784">
    <property type="entry name" value="HAD-like"/>
    <property type="match status" value="1"/>
</dbReference>
<keyword evidence="2" id="KW-1185">Reference proteome</keyword>
<organism evidence="1 2">
    <name type="scientific">Microthyrium microscopicum</name>
    <dbReference type="NCBI Taxonomy" id="703497"/>
    <lineage>
        <taxon>Eukaryota</taxon>
        <taxon>Fungi</taxon>
        <taxon>Dikarya</taxon>
        <taxon>Ascomycota</taxon>
        <taxon>Pezizomycotina</taxon>
        <taxon>Dothideomycetes</taxon>
        <taxon>Dothideomycetes incertae sedis</taxon>
        <taxon>Microthyriales</taxon>
        <taxon>Microthyriaceae</taxon>
        <taxon>Microthyrium</taxon>
    </lineage>
</organism>
<name>A0A6A6U8G2_9PEZI</name>
<dbReference type="GO" id="GO:0050308">
    <property type="term" value="F:sugar-phosphatase activity"/>
    <property type="evidence" value="ECO:0007669"/>
    <property type="project" value="TreeGrafter"/>
</dbReference>
<dbReference type="InterPro" id="IPR023214">
    <property type="entry name" value="HAD_sf"/>
</dbReference>
<dbReference type="InterPro" id="IPR041492">
    <property type="entry name" value="HAD_2"/>
</dbReference>
<dbReference type="Gene3D" id="3.40.50.1000">
    <property type="entry name" value="HAD superfamily/HAD-like"/>
    <property type="match status" value="1"/>
</dbReference>
<dbReference type="Gene3D" id="1.10.150.240">
    <property type="entry name" value="Putative phosphatase, domain 2"/>
    <property type="match status" value="1"/>
</dbReference>
<dbReference type="PANTHER" id="PTHR43481">
    <property type="entry name" value="FRUCTOSE-1-PHOSPHATE PHOSPHATASE"/>
    <property type="match status" value="1"/>
</dbReference>
<proteinExistence type="predicted"/>
<dbReference type="InterPro" id="IPR051806">
    <property type="entry name" value="HAD-like_SPP"/>
</dbReference>
<dbReference type="InterPro" id="IPR006439">
    <property type="entry name" value="HAD-SF_hydro_IA"/>
</dbReference>
<sequence>MSTTSKSEEEQIRLHNAQELEQADFSAPPEILEFSGFVCFLHKLPIFLFDMDGTIIDSTEAIIQHWTQIASELNIDPAVILATSHGRRSIDVLAVHDPSKANWEYVNSLEAVIPKRYASSAVEIPGARTLLATLSSASAPWAIVTSGTRALVSGWLEVLGLTRPEHLVCAQDVLNGKPDPSCYQLGLKKIGMEGSGNDQGLEGSVLVVEDAPAGIRAGRAAGCKVLGLATSHAVGEVVGAGADWVVRDLSSVRFLGCRDGKARVEIRDALVR</sequence>
<dbReference type="NCBIfam" id="TIGR01509">
    <property type="entry name" value="HAD-SF-IA-v3"/>
    <property type="match status" value="1"/>
</dbReference>
<dbReference type="Pfam" id="PF13419">
    <property type="entry name" value="HAD_2"/>
    <property type="match status" value="1"/>
</dbReference>
<dbReference type="AlphaFoldDB" id="A0A6A6U8G2"/>
<dbReference type="SFLD" id="SFLDS00003">
    <property type="entry name" value="Haloacid_Dehalogenase"/>
    <property type="match status" value="1"/>
</dbReference>
<dbReference type="OrthoDB" id="40579at2759"/>
<dbReference type="PANTHER" id="PTHR43481:SF4">
    <property type="entry name" value="GLYCEROL-1-PHOSPHATE PHOSPHOHYDROLASE 1-RELATED"/>
    <property type="match status" value="1"/>
</dbReference>
<evidence type="ECO:0000313" key="2">
    <source>
        <dbReference type="Proteomes" id="UP000799302"/>
    </source>
</evidence>
<evidence type="ECO:0000313" key="1">
    <source>
        <dbReference type="EMBL" id="KAF2667727.1"/>
    </source>
</evidence>
<accession>A0A6A6U8G2</accession>
<reference evidence="1" key="1">
    <citation type="journal article" date="2020" name="Stud. Mycol.">
        <title>101 Dothideomycetes genomes: a test case for predicting lifestyles and emergence of pathogens.</title>
        <authorList>
            <person name="Haridas S."/>
            <person name="Albert R."/>
            <person name="Binder M."/>
            <person name="Bloem J."/>
            <person name="Labutti K."/>
            <person name="Salamov A."/>
            <person name="Andreopoulos B."/>
            <person name="Baker S."/>
            <person name="Barry K."/>
            <person name="Bills G."/>
            <person name="Bluhm B."/>
            <person name="Cannon C."/>
            <person name="Castanera R."/>
            <person name="Culley D."/>
            <person name="Daum C."/>
            <person name="Ezra D."/>
            <person name="Gonzalez J."/>
            <person name="Henrissat B."/>
            <person name="Kuo A."/>
            <person name="Liang C."/>
            <person name="Lipzen A."/>
            <person name="Lutzoni F."/>
            <person name="Magnuson J."/>
            <person name="Mondo S."/>
            <person name="Nolan M."/>
            <person name="Ohm R."/>
            <person name="Pangilinan J."/>
            <person name="Park H.-J."/>
            <person name="Ramirez L."/>
            <person name="Alfaro M."/>
            <person name="Sun H."/>
            <person name="Tritt A."/>
            <person name="Yoshinaga Y."/>
            <person name="Zwiers L.-H."/>
            <person name="Turgeon B."/>
            <person name="Goodwin S."/>
            <person name="Spatafora J."/>
            <person name="Crous P."/>
            <person name="Grigoriev I."/>
        </authorList>
    </citation>
    <scope>NUCLEOTIDE SEQUENCE</scope>
    <source>
        <strain evidence="1">CBS 115976</strain>
    </source>
</reference>
<dbReference type="InterPro" id="IPR023198">
    <property type="entry name" value="PGP-like_dom2"/>
</dbReference>
<dbReference type="SFLD" id="SFLDG01135">
    <property type="entry name" value="C1.5.6:_HAD__Beta-PGM__Phospha"/>
    <property type="match status" value="1"/>
</dbReference>
<dbReference type="Proteomes" id="UP000799302">
    <property type="component" value="Unassembled WGS sequence"/>
</dbReference>
<dbReference type="SFLD" id="SFLDG01129">
    <property type="entry name" value="C1.5:_HAD__Beta-PGM__Phosphata"/>
    <property type="match status" value="1"/>
</dbReference>
<dbReference type="InterPro" id="IPR036412">
    <property type="entry name" value="HAD-like_sf"/>
</dbReference>
<protein>
    <submittedName>
        <fullName evidence="1">DL-glycerol-3-phosphatase 1</fullName>
    </submittedName>
</protein>
<dbReference type="CDD" id="cd07527">
    <property type="entry name" value="HAD_ScGPP-like"/>
    <property type="match status" value="1"/>
</dbReference>